<name>A0A1V2IHK2_9ACTN</name>
<proteinExistence type="predicted"/>
<feature type="transmembrane region" description="Helical" evidence="1">
    <location>
        <begin position="71"/>
        <end position="90"/>
    </location>
</feature>
<reference evidence="4" key="1">
    <citation type="submission" date="2016-10" db="EMBL/GenBank/DDBJ databases">
        <title>Frankia sp. NRRL B-16386 Genome sequencing.</title>
        <authorList>
            <person name="Ghodhbane-Gtari F."/>
            <person name="Swanson E."/>
            <person name="Gueddou A."/>
            <person name="Hezbri K."/>
            <person name="Ktari K."/>
            <person name="Nouioui I."/>
            <person name="Morris K."/>
            <person name="Simpson S."/>
            <person name="Abebe-Akele F."/>
            <person name="Thomas K."/>
            <person name="Gtari M."/>
            <person name="Tisa L.S."/>
        </authorList>
    </citation>
    <scope>NUCLEOTIDE SEQUENCE [LARGE SCALE GENOMIC DNA]</scope>
    <source>
        <strain evidence="4">NRRL B-16386</strain>
    </source>
</reference>
<evidence type="ECO:0000256" key="1">
    <source>
        <dbReference type="SAM" id="Phobius"/>
    </source>
</evidence>
<feature type="transmembrane region" description="Helical" evidence="1">
    <location>
        <begin position="116"/>
        <end position="138"/>
    </location>
</feature>
<keyword evidence="1" id="KW-1133">Transmembrane helix</keyword>
<feature type="domain" description="DUF1206" evidence="2">
    <location>
        <begin position="115"/>
        <end position="179"/>
    </location>
</feature>
<dbReference type="AlphaFoldDB" id="A0A1V2IHK2"/>
<keyword evidence="1" id="KW-0812">Transmembrane</keyword>
<dbReference type="InterPro" id="IPR009597">
    <property type="entry name" value="DUF1206"/>
</dbReference>
<feature type="domain" description="DUF1206" evidence="2">
    <location>
        <begin position="206"/>
        <end position="275"/>
    </location>
</feature>
<gene>
    <name evidence="3" type="ORF">BL253_04625</name>
</gene>
<sequence length="277" mass="28915">MASGRGQAQKASGQAQKAKHSKAVTVTARLGLASRGLVYLLIGVLAIQVAAGNSNEKTNREGALRQIADKPFGTAVLVILIIGFIGYAAWRLLDAATGHTDEDDGKKKAGKRATSAVRGLIYLAIAGSTIKFLTSGHGGSGEPAPYTARVMGHTGGRWLVGVVGIVVIGIGIGMIWRGVATKFEKKLRVGEMGPRVRTLTVRSGQIGYVARGIVFGLAGIFVTKAAVDFDPNGAKGLDGTLKTIAGNSYGPWLLGICAVGLALFGAYSFFEARYRKL</sequence>
<keyword evidence="4" id="KW-1185">Reference proteome</keyword>
<dbReference type="STRING" id="1834516.BL253_04625"/>
<dbReference type="Proteomes" id="UP000188929">
    <property type="component" value="Unassembled WGS sequence"/>
</dbReference>
<dbReference type="PROSITE" id="PS50890">
    <property type="entry name" value="PUA"/>
    <property type="match status" value="1"/>
</dbReference>
<evidence type="ECO:0000313" key="4">
    <source>
        <dbReference type="Proteomes" id="UP000188929"/>
    </source>
</evidence>
<accession>A0A1V2IHK2</accession>
<comment type="caution">
    <text evidence="3">The sequence shown here is derived from an EMBL/GenBank/DDBJ whole genome shotgun (WGS) entry which is preliminary data.</text>
</comment>
<organism evidence="3 4">
    <name type="scientific">Pseudofrankia asymbiotica</name>
    <dbReference type="NCBI Taxonomy" id="1834516"/>
    <lineage>
        <taxon>Bacteria</taxon>
        <taxon>Bacillati</taxon>
        <taxon>Actinomycetota</taxon>
        <taxon>Actinomycetes</taxon>
        <taxon>Frankiales</taxon>
        <taxon>Frankiaceae</taxon>
        <taxon>Pseudofrankia</taxon>
    </lineage>
</organism>
<feature type="transmembrane region" description="Helical" evidence="1">
    <location>
        <begin position="208"/>
        <end position="229"/>
    </location>
</feature>
<dbReference type="Pfam" id="PF06724">
    <property type="entry name" value="DUF1206"/>
    <property type="match status" value="3"/>
</dbReference>
<keyword evidence="1" id="KW-0472">Membrane</keyword>
<feature type="domain" description="DUF1206" evidence="2">
    <location>
        <begin position="30"/>
        <end position="97"/>
    </location>
</feature>
<feature type="transmembrane region" description="Helical" evidence="1">
    <location>
        <begin position="32"/>
        <end position="51"/>
    </location>
</feature>
<feature type="transmembrane region" description="Helical" evidence="1">
    <location>
        <begin position="249"/>
        <end position="270"/>
    </location>
</feature>
<evidence type="ECO:0000313" key="3">
    <source>
        <dbReference type="EMBL" id="ONH32658.1"/>
    </source>
</evidence>
<evidence type="ECO:0000259" key="2">
    <source>
        <dbReference type="Pfam" id="PF06724"/>
    </source>
</evidence>
<feature type="transmembrane region" description="Helical" evidence="1">
    <location>
        <begin position="158"/>
        <end position="179"/>
    </location>
</feature>
<protein>
    <recommendedName>
        <fullName evidence="2">DUF1206 domain-containing protein</fullName>
    </recommendedName>
</protein>
<dbReference type="EMBL" id="MOMC01000009">
    <property type="protein sequence ID" value="ONH32658.1"/>
    <property type="molecule type" value="Genomic_DNA"/>
</dbReference>